<name>A0AAD8ZPE9_9TELE</name>
<keyword evidence="2" id="KW-1185">Reference proteome</keyword>
<proteinExistence type="predicted"/>
<dbReference type="EMBL" id="JAROKS010000006">
    <property type="protein sequence ID" value="KAK1802584.1"/>
    <property type="molecule type" value="Genomic_DNA"/>
</dbReference>
<gene>
    <name evidence="1" type="ORF">P4O66_004234</name>
</gene>
<organism evidence="1 2">
    <name type="scientific">Electrophorus voltai</name>
    <dbReference type="NCBI Taxonomy" id="2609070"/>
    <lineage>
        <taxon>Eukaryota</taxon>
        <taxon>Metazoa</taxon>
        <taxon>Chordata</taxon>
        <taxon>Craniata</taxon>
        <taxon>Vertebrata</taxon>
        <taxon>Euteleostomi</taxon>
        <taxon>Actinopterygii</taxon>
        <taxon>Neopterygii</taxon>
        <taxon>Teleostei</taxon>
        <taxon>Ostariophysi</taxon>
        <taxon>Gymnotiformes</taxon>
        <taxon>Gymnotoidei</taxon>
        <taxon>Gymnotidae</taxon>
        <taxon>Electrophorus</taxon>
    </lineage>
</organism>
<dbReference type="Proteomes" id="UP001239994">
    <property type="component" value="Unassembled WGS sequence"/>
</dbReference>
<comment type="caution">
    <text evidence="1">The sequence shown here is derived from an EMBL/GenBank/DDBJ whole genome shotgun (WGS) entry which is preliminary data.</text>
</comment>
<sequence length="100" mass="10763">MPSLFPFCHVLLRTACWLTERPEHIINASLHTSSPTSANACCSSYAQTFGDLGQERQLNPSEVNNTRAAAPKACPEVSLTSAVVSNTRPPRTSFPTCISA</sequence>
<evidence type="ECO:0000313" key="1">
    <source>
        <dbReference type="EMBL" id="KAK1802584.1"/>
    </source>
</evidence>
<reference evidence="1" key="1">
    <citation type="submission" date="2023-03" db="EMBL/GenBank/DDBJ databases">
        <title>Electrophorus voltai genome.</title>
        <authorList>
            <person name="Bian C."/>
        </authorList>
    </citation>
    <scope>NUCLEOTIDE SEQUENCE</scope>
    <source>
        <strain evidence="1">CB-2022</strain>
        <tissue evidence="1">Muscle</tissue>
    </source>
</reference>
<evidence type="ECO:0000313" key="2">
    <source>
        <dbReference type="Proteomes" id="UP001239994"/>
    </source>
</evidence>
<protein>
    <submittedName>
        <fullName evidence="1">Uncharacterized protein</fullName>
    </submittedName>
</protein>
<accession>A0AAD8ZPE9</accession>
<dbReference type="AlphaFoldDB" id="A0AAD8ZPE9"/>